<keyword evidence="1" id="KW-0472">Membrane</keyword>
<keyword evidence="3" id="KW-1185">Reference proteome</keyword>
<organism evidence="2 3">
    <name type="scientific">Pelagicoccus albus</name>
    <dbReference type="NCBI Taxonomy" id="415222"/>
    <lineage>
        <taxon>Bacteria</taxon>
        <taxon>Pseudomonadati</taxon>
        <taxon>Verrucomicrobiota</taxon>
        <taxon>Opitutia</taxon>
        <taxon>Puniceicoccales</taxon>
        <taxon>Pelagicoccaceae</taxon>
        <taxon>Pelagicoccus</taxon>
    </lineage>
</organism>
<evidence type="ECO:0000313" key="3">
    <source>
        <dbReference type="Proteomes" id="UP000526501"/>
    </source>
</evidence>
<reference evidence="2 3" key="1">
    <citation type="submission" date="2020-07" db="EMBL/GenBank/DDBJ databases">
        <authorList>
            <person name="Feng X."/>
        </authorList>
    </citation>
    <scope>NUCLEOTIDE SEQUENCE [LARGE SCALE GENOMIC DNA]</scope>
    <source>
        <strain evidence="2 3">JCM23202</strain>
    </source>
</reference>
<evidence type="ECO:0000256" key="1">
    <source>
        <dbReference type="SAM" id="Phobius"/>
    </source>
</evidence>
<dbReference type="RefSeq" id="WP_185658665.1">
    <property type="nucleotide sequence ID" value="NZ_CAWPOO010000001.1"/>
</dbReference>
<feature type="transmembrane region" description="Helical" evidence="1">
    <location>
        <begin position="110"/>
        <end position="130"/>
    </location>
</feature>
<keyword evidence="1" id="KW-0812">Transmembrane</keyword>
<feature type="transmembrane region" description="Helical" evidence="1">
    <location>
        <begin position="9"/>
        <end position="31"/>
    </location>
</feature>
<feature type="transmembrane region" description="Helical" evidence="1">
    <location>
        <begin position="78"/>
        <end position="98"/>
    </location>
</feature>
<proteinExistence type="predicted"/>
<dbReference type="AlphaFoldDB" id="A0A7X1B3K4"/>
<sequence>MKINWINSIIAGILGTILFDLSGFFMTGTWWDIPGLIGQKLGFGLLGGLPVHYGNGIALAVIYAALRPSLFGPEWFRAFAYTTAQTVLIVWFFMLPLLGAGIAGWDLNKALPIITLVRHYAYMVPLAFMLNPESRFTSLFGKAPESQPC</sequence>
<gene>
    <name evidence="2" type="ORF">H5P27_01790</name>
</gene>
<evidence type="ECO:0000313" key="2">
    <source>
        <dbReference type="EMBL" id="MBC2604779.1"/>
    </source>
</evidence>
<dbReference type="Proteomes" id="UP000526501">
    <property type="component" value="Unassembled WGS sequence"/>
</dbReference>
<feature type="transmembrane region" description="Helical" evidence="1">
    <location>
        <begin position="43"/>
        <end position="66"/>
    </location>
</feature>
<comment type="caution">
    <text evidence="2">The sequence shown here is derived from an EMBL/GenBank/DDBJ whole genome shotgun (WGS) entry which is preliminary data.</text>
</comment>
<protein>
    <submittedName>
        <fullName evidence="2">Uncharacterized protein</fullName>
    </submittedName>
</protein>
<keyword evidence="1" id="KW-1133">Transmembrane helix</keyword>
<accession>A0A7X1B3K4</accession>
<name>A0A7X1B3K4_9BACT</name>
<dbReference type="EMBL" id="JACHVC010000001">
    <property type="protein sequence ID" value="MBC2604779.1"/>
    <property type="molecule type" value="Genomic_DNA"/>
</dbReference>